<sequence length="195" mass="22670">MKLDEAFWNDRYINNETGWDLKSPSTPLKEYVDQLENKTIKILIPGCGNAYEAEYLLANGFTNVTLIDISEIVVNNIKNKFQNNPNIQVIHQDFFKLEGEFDLILEQTFFCALDPKLRNNYSEKINELLSDDGKLVGVLFNRDFENQSPPFGGSKTEYDTYFKDYFDYKTIEECYNSIPPRAGNELFINLKKKSK</sequence>
<gene>
    <name evidence="5" type="primary">tpm</name>
    <name evidence="5" type="ORF">GCM10010984_30210</name>
    <name evidence="6" type="ORF">SAMN05443634_10417</name>
</gene>
<keyword evidence="3 6" id="KW-0808">Transferase</keyword>
<keyword evidence="1" id="KW-0597">Phosphoprotein</keyword>
<evidence type="ECO:0000256" key="1">
    <source>
        <dbReference type="ARBA" id="ARBA00022553"/>
    </source>
</evidence>
<keyword evidence="4" id="KW-0949">S-adenosyl-L-methionine</keyword>
<dbReference type="InterPro" id="IPR029063">
    <property type="entry name" value="SAM-dependent_MTases_sf"/>
</dbReference>
<proteinExistence type="predicted"/>
<dbReference type="PANTHER" id="PTHR32183:SF11">
    <property type="entry name" value="THIOL METHYLTRANSFERASE 2-RELATED"/>
    <property type="match status" value="1"/>
</dbReference>
<evidence type="ECO:0000256" key="2">
    <source>
        <dbReference type="ARBA" id="ARBA00022603"/>
    </source>
</evidence>
<protein>
    <submittedName>
        <fullName evidence="5">SAM-dependent methyltransferase</fullName>
    </submittedName>
    <submittedName>
        <fullName evidence="6">Thiopurine S-methyltransferase (TPMT)</fullName>
    </submittedName>
</protein>
<reference evidence="5" key="1">
    <citation type="journal article" date="2014" name="Int. J. Syst. Evol. Microbiol.">
        <title>Complete genome of a new Firmicutes species belonging to the dominant human colonic microbiota ('Ruminococcus bicirculans') reveals two chromosomes and a selective capacity to utilize plant glucans.</title>
        <authorList>
            <consortium name="NISC Comparative Sequencing Program"/>
            <person name="Wegmann U."/>
            <person name="Louis P."/>
            <person name="Goesmann A."/>
            <person name="Henrissat B."/>
            <person name="Duncan S.H."/>
            <person name="Flint H.J."/>
        </authorList>
    </citation>
    <scope>NUCLEOTIDE SEQUENCE</scope>
    <source>
        <strain evidence="5">CGMCC 1.12707</strain>
    </source>
</reference>
<dbReference type="Proteomes" id="UP000650994">
    <property type="component" value="Unassembled WGS sequence"/>
</dbReference>
<dbReference type="OrthoDB" id="9778208at2"/>
<reference evidence="6" key="3">
    <citation type="submission" date="2016-11" db="EMBL/GenBank/DDBJ databases">
        <authorList>
            <person name="Jaros S."/>
            <person name="Januszkiewicz K."/>
            <person name="Wedrychowicz H."/>
        </authorList>
    </citation>
    <scope>NUCLEOTIDE SEQUENCE [LARGE SCALE GENOMIC DNA]</scope>
    <source>
        <strain evidence="6">DSM 27989</strain>
    </source>
</reference>
<evidence type="ECO:0000256" key="4">
    <source>
        <dbReference type="ARBA" id="ARBA00022691"/>
    </source>
</evidence>
<name>A0A1M6VSK9_9FLAO</name>
<dbReference type="PROSITE" id="PS51585">
    <property type="entry name" value="SAM_MT_TPMT"/>
    <property type="match status" value="1"/>
</dbReference>
<dbReference type="Gene3D" id="3.40.50.150">
    <property type="entry name" value="Vaccinia Virus protein VP39"/>
    <property type="match status" value="1"/>
</dbReference>
<dbReference type="STRING" id="1434701.SAMN05443634_10417"/>
<dbReference type="GO" id="GO:0008757">
    <property type="term" value="F:S-adenosylmethionine-dependent methyltransferase activity"/>
    <property type="evidence" value="ECO:0007669"/>
    <property type="project" value="InterPro"/>
</dbReference>
<dbReference type="RefSeq" id="WP_072930392.1">
    <property type="nucleotide sequence ID" value="NZ_BMFL01000032.1"/>
</dbReference>
<evidence type="ECO:0000313" key="6">
    <source>
        <dbReference type="EMBL" id="SHK84315.1"/>
    </source>
</evidence>
<dbReference type="EMBL" id="BMFL01000032">
    <property type="protein sequence ID" value="GGF11081.1"/>
    <property type="molecule type" value="Genomic_DNA"/>
</dbReference>
<dbReference type="AlphaFoldDB" id="A0A1M6VSK9"/>
<keyword evidence="2 6" id="KW-0489">Methyltransferase</keyword>
<dbReference type="Pfam" id="PF05724">
    <property type="entry name" value="TPMT"/>
    <property type="match status" value="1"/>
</dbReference>
<dbReference type="EMBL" id="FRBH01000004">
    <property type="protein sequence ID" value="SHK84315.1"/>
    <property type="molecule type" value="Genomic_DNA"/>
</dbReference>
<dbReference type="PANTHER" id="PTHR32183">
    <property type="match status" value="1"/>
</dbReference>
<organism evidence="6 7">
    <name type="scientific">Chishuiella changwenlii</name>
    <dbReference type="NCBI Taxonomy" id="1434701"/>
    <lineage>
        <taxon>Bacteria</taxon>
        <taxon>Pseudomonadati</taxon>
        <taxon>Bacteroidota</taxon>
        <taxon>Flavobacteriia</taxon>
        <taxon>Flavobacteriales</taxon>
        <taxon>Weeksellaceae</taxon>
        <taxon>Chishuiella</taxon>
    </lineage>
</organism>
<reference evidence="5" key="5">
    <citation type="submission" date="2024-05" db="EMBL/GenBank/DDBJ databases">
        <authorList>
            <person name="Sun Q."/>
            <person name="Zhou Y."/>
        </authorList>
    </citation>
    <scope>NUCLEOTIDE SEQUENCE</scope>
    <source>
        <strain evidence="5">CGMCC 1.12707</strain>
    </source>
</reference>
<evidence type="ECO:0000313" key="7">
    <source>
        <dbReference type="Proteomes" id="UP000184120"/>
    </source>
</evidence>
<evidence type="ECO:0000256" key="3">
    <source>
        <dbReference type="ARBA" id="ARBA00022679"/>
    </source>
</evidence>
<dbReference type="Proteomes" id="UP000184120">
    <property type="component" value="Unassembled WGS sequence"/>
</dbReference>
<evidence type="ECO:0000313" key="5">
    <source>
        <dbReference type="EMBL" id="GGF11081.1"/>
    </source>
</evidence>
<accession>A0A1M6VSK9</accession>
<reference evidence="7" key="2">
    <citation type="submission" date="2016-11" db="EMBL/GenBank/DDBJ databases">
        <authorList>
            <person name="Varghese N."/>
            <person name="Submissions S."/>
        </authorList>
    </citation>
    <scope>NUCLEOTIDE SEQUENCE [LARGE SCALE GENOMIC DNA]</scope>
    <source>
        <strain evidence="7">DSM 27989</strain>
    </source>
</reference>
<reference evidence="8" key="4">
    <citation type="journal article" date="2019" name="Int. J. Syst. Evol. Microbiol.">
        <title>The Global Catalogue of Microorganisms (GCM) 10K type strain sequencing project: providing services to taxonomists for standard genome sequencing and annotation.</title>
        <authorList>
            <consortium name="The Broad Institute Genomics Platform"/>
            <consortium name="The Broad Institute Genome Sequencing Center for Infectious Disease"/>
            <person name="Wu L."/>
            <person name="Ma J."/>
        </authorList>
    </citation>
    <scope>NUCLEOTIDE SEQUENCE [LARGE SCALE GENOMIC DNA]</scope>
    <source>
        <strain evidence="8">CGMCC 1.12707</strain>
    </source>
</reference>
<dbReference type="SUPFAM" id="SSF53335">
    <property type="entry name" value="S-adenosyl-L-methionine-dependent methyltransferases"/>
    <property type="match status" value="1"/>
</dbReference>
<dbReference type="GO" id="GO:0032259">
    <property type="term" value="P:methylation"/>
    <property type="evidence" value="ECO:0007669"/>
    <property type="project" value="UniProtKB-KW"/>
</dbReference>
<dbReference type="CDD" id="cd02440">
    <property type="entry name" value="AdoMet_MTases"/>
    <property type="match status" value="1"/>
</dbReference>
<keyword evidence="8" id="KW-1185">Reference proteome</keyword>
<dbReference type="InterPro" id="IPR008854">
    <property type="entry name" value="TPMT"/>
</dbReference>
<evidence type="ECO:0000313" key="8">
    <source>
        <dbReference type="Proteomes" id="UP000650994"/>
    </source>
</evidence>